<gene>
    <name evidence="1" type="ORF">LTR97_009462</name>
</gene>
<proteinExistence type="predicted"/>
<reference evidence="1" key="1">
    <citation type="submission" date="2023-08" db="EMBL/GenBank/DDBJ databases">
        <title>Black Yeasts Isolated from many extreme environments.</title>
        <authorList>
            <person name="Coleine C."/>
            <person name="Stajich J.E."/>
            <person name="Selbmann L."/>
        </authorList>
    </citation>
    <scope>NUCLEOTIDE SEQUENCE</scope>
    <source>
        <strain evidence="1">CCFEE 5810</strain>
    </source>
</reference>
<evidence type="ECO:0000313" key="2">
    <source>
        <dbReference type="Proteomes" id="UP001310594"/>
    </source>
</evidence>
<dbReference type="AlphaFoldDB" id="A0AAN7W6L0"/>
<organism evidence="1 2">
    <name type="scientific">Elasticomyces elasticus</name>
    <dbReference type="NCBI Taxonomy" id="574655"/>
    <lineage>
        <taxon>Eukaryota</taxon>
        <taxon>Fungi</taxon>
        <taxon>Dikarya</taxon>
        <taxon>Ascomycota</taxon>
        <taxon>Pezizomycotina</taxon>
        <taxon>Dothideomycetes</taxon>
        <taxon>Dothideomycetidae</taxon>
        <taxon>Mycosphaerellales</taxon>
        <taxon>Teratosphaeriaceae</taxon>
        <taxon>Elasticomyces</taxon>
    </lineage>
</organism>
<name>A0AAN7W6L0_9PEZI</name>
<comment type="caution">
    <text evidence="1">The sequence shown here is derived from an EMBL/GenBank/DDBJ whole genome shotgun (WGS) entry which is preliminary data.</text>
</comment>
<evidence type="ECO:0000313" key="1">
    <source>
        <dbReference type="EMBL" id="KAK5694871.1"/>
    </source>
</evidence>
<dbReference type="Proteomes" id="UP001310594">
    <property type="component" value="Unassembled WGS sequence"/>
</dbReference>
<dbReference type="EMBL" id="JAVRQU010000015">
    <property type="protein sequence ID" value="KAK5694871.1"/>
    <property type="molecule type" value="Genomic_DNA"/>
</dbReference>
<protein>
    <submittedName>
        <fullName evidence="1">Uncharacterized protein</fullName>
    </submittedName>
</protein>
<sequence length="210" mass="23149">MVSVSASEAKQTINLSCLMPTTELAKRVNEIFDNIPEAKRPNSQPDITFEHMQSILALMQMLAADYGPSYSLSTSGINEDDEDEIIDEDLAAEYDLTDGKCEVAILDPKASTVVNDKPVSTSIFAMIKPIASKQNASKQTRDYDSWMTFTLQSLFDAAKLSRKSLSNPVDLADFLASENLTVRLAWLRSNGRADRHSVVQKALSGLLPRC</sequence>
<accession>A0AAN7W6L0</accession>